<feature type="region of interest" description="Disordered" evidence="1">
    <location>
        <begin position="1"/>
        <end position="124"/>
    </location>
</feature>
<accession>A0A0D2LMT5</accession>
<proteinExistence type="predicted"/>
<name>A0A0D2LMT5_HYPSF</name>
<dbReference type="AlphaFoldDB" id="A0A0D2LMT5"/>
<dbReference type="OrthoDB" id="3270420at2759"/>
<evidence type="ECO:0000313" key="2">
    <source>
        <dbReference type="EMBL" id="KJA29377.1"/>
    </source>
</evidence>
<evidence type="ECO:0000313" key="3">
    <source>
        <dbReference type="Proteomes" id="UP000054270"/>
    </source>
</evidence>
<protein>
    <submittedName>
        <fullName evidence="2">Uncharacterized protein</fullName>
    </submittedName>
</protein>
<keyword evidence="3" id="KW-1185">Reference proteome</keyword>
<feature type="compositionally biased region" description="Low complexity" evidence="1">
    <location>
        <begin position="98"/>
        <end position="115"/>
    </location>
</feature>
<reference evidence="3" key="1">
    <citation type="submission" date="2014-04" db="EMBL/GenBank/DDBJ databases">
        <title>Evolutionary Origins and Diversification of the Mycorrhizal Mutualists.</title>
        <authorList>
            <consortium name="DOE Joint Genome Institute"/>
            <consortium name="Mycorrhizal Genomics Consortium"/>
            <person name="Kohler A."/>
            <person name="Kuo A."/>
            <person name="Nagy L.G."/>
            <person name="Floudas D."/>
            <person name="Copeland A."/>
            <person name="Barry K.W."/>
            <person name="Cichocki N."/>
            <person name="Veneault-Fourrey C."/>
            <person name="LaButti K."/>
            <person name="Lindquist E.A."/>
            <person name="Lipzen A."/>
            <person name="Lundell T."/>
            <person name="Morin E."/>
            <person name="Murat C."/>
            <person name="Riley R."/>
            <person name="Ohm R."/>
            <person name="Sun H."/>
            <person name="Tunlid A."/>
            <person name="Henrissat B."/>
            <person name="Grigoriev I.V."/>
            <person name="Hibbett D.S."/>
            <person name="Martin F."/>
        </authorList>
    </citation>
    <scope>NUCLEOTIDE SEQUENCE [LARGE SCALE GENOMIC DNA]</scope>
    <source>
        <strain evidence="3">FD-334 SS-4</strain>
    </source>
</reference>
<sequence>MNPTVVPASPGDPVDLKRQTDIAISSSPGSETASEEVPTLVVRMHSMLDDDELDPMHADEQPPRSPGRVRFRPRVRITSGLHGHRHKARAAQERPAYSTSSSASGSRSSSLSAPLRSEEVDWSGKPGWGTLGQRVAIMAQSHAQRRQQRALREQELFAKSVQLGIHSEYAADERTPLTKAASYLYMTPDGPNDSGPAVDPADRLARDIDMVFGPWPTRLWNHHWWRWQIEPILCCHWLTESLNDDGC</sequence>
<evidence type="ECO:0000256" key="1">
    <source>
        <dbReference type="SAM" id="MobiDB-lite"/>
    </source>
</evidence>
<gene>
    <name evidence="2" type="ORF">HYPSUDRAFT_61397</name>
</gene>
<feature type="compositionally biased region" description="Polar residues" evidence="1">
    <location>
        <begin position="22"/>
        <end position="32"/>
    </location>
</feature>
<organism evidence="2 3">
    <name type="scientific">Hypholoma sublateritium (strain FD-334 SS-4)</name>
    <dbReference type="NCBI Taxonomy" id="945553"/>
    <lineage>
        <taxon>Eukaryota</taxon>
        <taxon>Fungi</taxon>
        <taxon>Dikarya</taxon>
        <taxon>Basidiomycota</taxon>
        <taxon>Agaricomycotina</taxon>
        <taxon>Agaricomycetes</taxon>
        <taxon>Agaricomycetidae</taxon>
        <taxon>Agaricales</taxon>
        <taxon>Agaricineae</taxon>
        <taxon>Strophariaceae</taxon>
        <taxon>Hypholoma</taxon>
    </lineage>
</organism>
<dbReference type="Proteomes" id="UP000054270">
    <property type="component" value="Unassembled WGS sequence"/>
</dbReference>
<dbReference type="EMBL" id="KN817519">
    <property type="protein sequence ID" value="KJA29377.1"/>
    <property type="molecule type" value="Genomic_DNA"/>
</dbReference>